<evidence type="ECO:0000256" key="4">
    <source>
        <dbReference type="ARBA" id="ARBA00022475"/>
    </source>
</evidence>
<feature type="transmembrane region" description="Helical" evidence="9">
    <location>
        <begin position="226"/>
        <end position="246"/>
    </location>
</feature>
<dbReference type="PATRIC" id="fig|883114.3.peg.402"/>
<dbReference type="GO" id="GO:0010043">
    <property type="term" value="P:response to zinc ion"/>
    <property type="evidence" value="ECO:0007669"/>
    <property type="project" value="TreeGrafter"/>
</dbReference>
<dbReference type="GO" id="GO:0043190">
    <property type="term" value="C:ATP-binding cassette (ABC) transporter complex"/>
    <property type="evidence" value="ECO:0007669"/>
    <property type="project" value="InterPro"/>
</dbReference>
<feature type="transmembrane region" description="Helical" evidence="9">
    <location>
        <begin position="56"/>
        <end position="74"/>
    </location>
</feature>
<dbReference type="Pfam" id="PF00950">
    <property type="entry name" value="ABC-3"/>
    <property type="match status" value="1"/>
</dbReference>
<dbReference type="AlphaFoldDB" id="H3NM47"/>
<feature type="transmembrane region" description="Helical" evidence="9">
    <location>
        <begin position="252"/>
        <end position="271"/>
    </location>
</feature>
<feature type="transmembrane region" description="Helical" evidence="9">
    <location>
        <begin position="140"/>
        <end position="158"/>
    </location>
</feature>
<name>H3NM47_9FIRM</name>
<evidence type="ECO:0000313" key="10">
    <source>
        <dbReference type="EMBL" id="EHR35456.1"/>
    </source>
</evidence>
<feature type="transmembrane region" description="Helical" evidence="9">
    <location>
        <begin position="199"/>
        <end position="219"/>
    </location>
</feature>
<dbReference type="RefSeq" id="WP_005397479.1">
    <property type="nucleotide sequence ID" value="NZ_JH601088.1"/>
</dbReference>
<dbReference type="InterPro" id="IPR001626">
    <property type="entry name" value="ABC_TroCD"/>
</dbReference>
<keyword evidence="5 8" id="KW-0812">Transmembrane</keyword>
<comment type="similarity">
    <text evidence="2 8">Belongs to the ABC-3 integral membrane protein family.</text>
</comment>
<dbReference type="EMBL" id="AGEI01000012">
    <property type="protein sequence ID" value="EHR35456.1"/>
    <property type="molecule type" value="Genomic_DNA"/>
</dbReference>
<dbReference type="HOGENOM" id="CLU_028808_4_1_9"/>
<dbReference type="Gene3D" id="1.10.3470.10">
    <property type="entry name" value="ABC transporter involved in vitamin B12 uptake, BtuC"/>
    <property type="match status" value="1"/>
</dbReference>
<comment type="caution">
    <text evidence="10">The sequence shown here is derived from an EMBL/GenBank/DDBJ whole genome shotgun (WGS) entry which is preliminary data.</text>
</comment>
<dbReference type="GO" id="GO:0055085">
    <property type="term" value="P:transmembrane transport"/>
    <property type="evidence" value="ECO:0007669"/>
    <property type="project" value="InterPro"/>
</dbReference>
<evidence type="ECO:0000256" key="1">
    <source>
        <dbReference type="ARBA" id="ARBA00004651"/>
    </source>
</evidence>
<feature type="transmembrane region" description="Helical" evidence="9">
    <location>
        <begin position="86"/>
        <end position="103"/>
    </location>
</feature>
<protein>
    <recommendedName>
        <fullName evidence="12">ABC 3 transport family protein</fullName>
    </recommendedName>
</protein>
<keyword evidence="3 8" id="KW-0813">Transport</keyword>
<proteinExistence type="inferred from homology"/>
<dbReference type="STRING" id="883114.HMPREF9709_00408"/>
<keyword evidence="7 9" id="KW-0472">Membrane</keyword>
<keyword evidence="11" id="KW-1185">Reference proteome</keyword>
<dbReference type="PANTHER" id="PTHR30477">
    <property type="entry name" value="ABC-TRANSPORTER METAL-BINDING PROTEIN"/>
    <property type="match status" value="1"/>
</dbReference>
<evidence type="ECO:0000256" key="3">
    <source>
        <dbReference type="ARBA" id="ARBA00022448"/>
    </source>
</evidence>
<organism evidence="10 11">
    <name type="scientific">Helcococcus kunzii ATCC 51366</name>
    <dbReference type="NCBI Taxonomy" id="883114"/>
    <lineage>
        <taxon>Bacteria</taxon>
        <taxon>Bacillati</taxon>
        <taxon>Bacillota</taxon>
        <taxon>Tissierellia</taxon>
        <taxon>Tissierellales</taxon>
        <taxon>Peptoniphilaceae</taxon>
        <taxon>Helcococcus</taxon>
    </lineage>
</organism>
<dbReference type="PANTHER" id="PTHR30477:SF8">
    <property type="entry name" value="METAL TRANSPORT SYSTEM MEMBRANE PROTEIN CT_070-RELATED"/>
    <property type="match status" value="1"/>
</dbReference>
<feature type="transmembrane region" description="Helical" evidence="9">
    <location>
        <begin position="170"/>
        <end position="193"/>
    </location>
</feature>
<dbReference type="eggNOG" id="COG1108">
    <property type="taxonomic scope" value="Bacteria"/>
</dbReference>
<dbReference type="OrthoDB" id="9788905at2"/>
<evidence type="ECO:0000256" key="8">
    <source>
        <dbReference type="RuleBase" id="RU003943"/>
    </source>
</evidence>
<keyword evidence="6 9" id="KW-1133">Transmembrane helix</keyword>
<dbReference type="GeneID" id="96998415"/>
<feature type="transmembrane region" description="Helical" evidence="9">
    <location>
        <begin position="30"/>
        <end position="49"/>
    </location>
</feature>
<evidence type="ECO:0000256" key="9">
    <source>
        <dbReference type="SAM" id="Phobius"/>
    </source>
</evidence>
<evidence type="ECO:0000256" key="7">
    <source>
        <dbReference type="ARBA" id="ARBA00023136"/>
    </source>
</evidence>
<keyword evidence="4" id="KW-1003">Cell membrane</keyword>
<dbReference type="InterPro" id="IPR037294">
    <property type="entry name" value="ABC_BtuC-like"/>
</dbReference>
<evidence type="ECO:0008006" key="12">
    <source>
        <dbReference type="Google" id="ProtNLM"/>
    </source>
</evidence>
<gene>
    <name evidence="10" type="ORF">HMPREF9709_00408</name>
</gene>
<evidence type="ECO:0000256" key="6">
    <source>
        <dbReference type="ARBA" id="ARBA00022989"/>
    </source>
</evidence>
<evidence type="ECO:0000313" key="11">
    <source>
        <dbReference type="Proteomes" id="UP000004191"/>
    </source>
</evidence>
<evidence type="ECO:0000256" key="2">
    <source>
        <dbReference type="ARBA" id="ARBA00008034"/>
    </source>
</evidence>
<comment type="subcellular location">
    <subcellularLocation>
        <location evidence="1 8">Cell membrane</location>
        <topology evidence="1 8">Multi-pass membrane protein</topology>
    </subcellularLocation>
</comment>
<accession>H3NM47</accession>
<evidence type="ECO:0000256" key="5">
    <source>
        <dbReference type="ARBA" id="ARBA00022692"/>
    </source>
</evidence>
<dbReference type="SUPFAM" id="SSF81345">
    <property type="entry name" value="ABC transporter involved in vitamin B12 uptake, BtuC"/>
    <property type="match status" value="1"/>
</dbReference>
<feature type="transmembrane region" description="Helical" evidence="9">
    <location>
        <begin position="7"/>
        <end position="24"/>
    </location>
</feature>
<sequence>MINIISVLILASMSCSLLGVFIVLRKNAMLIDAIGHTVLLGIVLAYMLVRDLDSPFLIIGATLIGMLTVILVEMLGNSKLVKSSDAIGVIYPILLSIAVIIISKYFKSTHLDTDIVLSGEVVFSSLSTIDIFGLSIPKPIIKSLILLLVILSFIKIFYREIKISIFDNQYAKLIGIPVGIIFYTIMCLTSLTAVVSFDIFGSILVISFFVAPAATALLFSKDLTKCLILSVVFATVSSIVGGSIAILYNLSISGMCALINMIIYFSGIIYTNSRKK</sequence>
<dbReference type="Proteomes" id="UP000004191">
    <property type="component" value="Unassembled WGS sequence"/>
</dbReference>
<reference evidence="10 11" key="1">
    <citation type="submission" date="2012-01" db="EMBL/GenBank/DDBJ databases">
        <title>The Genome Sequence of Helcococcus kunzii ATCC 51366.</title>
        <authorList>
            <consortium name="The Broad Institute Genome Sequencing Platform"/>
            <person name="Earl A."/>
            <person name="Ward D."/>
            <person name="Feldgarden M."/>
            <person name="Gevers D."/>
            <person name="Huys G."/>
            <person name="Young S.K."/>
            <person name="Zeng Q."/>
            <person name="Gargeya S."/>
            <person name="Fitzgerald M."/>
            <person name="Haas B."/>
            <person name="Abouelleil A."/>
            <person name="Alvarado L."/>
            <person name="Arachchi H.M."/>
            <person name="Berlin A."/>
            <person name="Chapman S.B."/>
            <person name="Gearin G."/>
            <person name="Goldberg J."/>
            <person name="Griggs A."/>
            <person name="Gujja S."/>
            <person name="Hansen M."/>
            <person name="Heiman D."/>
            <person name="Howarth C."/>
            <person name="Larimer J."/>
            <person name="Lui A."/>
            <person name="MacDonald P.J.P."/>
            <person name="McCowen C."/>
            <person name="Montmayeur A."/>
            <person name="Murphy C."/>
            <person name="Neiman D."/>
            <person name="Pearson M."/>
            <person name="Priest M."/>
            <person name="Roberts A."/>
            <person name="Saif S."/>
            <person name="Shea T."/>
            <person name="Sisk P."/>
            <person name="Stolte C."/>
            <person name="Sykes S."/>
            <person name="Wortman J."/>
            <person name="Nusbaum C."/>
            <person name="Birren B."/>
        </authorList>
    </citation>
    <scope>NUCLEOTIDE SEQUENCE [LARGE SCALE GENOMIC DNA]</scope>
    <source>
        <strain evidence="10 11">ATCC 51366</strain>
    </source>
</reference>